<gene>
    <name evidence="2" type="ORF">TIFTF001_022504</name>
</gene>
<feature type="region of interest" description="Disordered" evidence="1">
    <location>
        <begin position="159"/>
        <end position="179"/>
    </location>
</feature>
<keyword evidence="3" id="KW-1185">Reference proteome</keyword>
<evidence type="ECO:0000256" key="1">
    <source>
        <dbReference type="SAM" id="MobiDB-lite"/>
    </source>
</evidence>
<accession>A0AA88DEJ9</accession>
<proteinExistence type="predicted"/>
<dbReference type="EMBL" id="BTGU01000046">
    <property type="protein sequence ID" value="GMN53366.1"/>
    <property type="molecule type" value="Genomic_DNA"/>
</dbReference>
<evidence type="ECO:0000313" key="2">
    <source>
        <dbReference type="EMBL" id="GMN53366.1"/>
    </source>
</evidence>
<comment type="caution">
    <text evidence="2">The sequence shown here is derived from an EMBL/GenBank/DDBJ whole genome shotgun (WGS) entry which is preliminary data.</text>
</comment>
<evidence type="ECO:0000313" key="3">
    <source>
        <dbReference type="Proteomes" id="UP001187192"/>
    </source>
</evidence>
<evidence type="ECO:0008006" key="4">
    <source>
        <dbReference type="Google" id="ProtNLM"/>
    </source>
</evidence>
<name>A0AA88DEJ9_FICCA</name>
<protein>
    <recommendedName>
        <fullName evidence="4">Myb/SANT-like domain-containing protein</fullName>
    </recommendedName>
</protein>
<sequence length="286" mass="33005">MKKIYRGWKFLQSRTGLGYDPVTDQVICSDEAWQSFIKVNNECNHLRHEGLRNKDLYYNVFEKIMLPVPLRLGQLRWEVAVLHPPTLISLWTTPEHIRFSRRKSILSTVGCKAPQDDGPTRQEIVNHFRGQTQSGTNSDQSSGRKTSAFISDNNYLNMNDSGSASEHEEDNQVAENKQHNDARMLAMAVVICALKDEFIKPPDYSAVQHLILEYSEKYRPWFDIRYRSQLSILSIVDVNADDVFDYGIDGTSPSTGTQRHDSRRGAMNQLRDMMADDMWDRYQSYS</sequence>
<reference evidence="2" key="1">
    <citation type="submission" date="2023-07" db="EMBL/GenBank/DDBJ databases">
        <title>draft genome sequence of fig (Ficus carica).</title>
        <authorList>
            <person name="Takahashi T."/>
            <person name="Nishimura K."/>
        </authorList>
    </citation>
    <scope>NUCLEOTIDE SEQUENCE</scope>
</reference>
<dbReference type="AlphaFoldDB" id="A0AA88DEJ9"/>
<dbReference type="Proteomes" id="UP001187192">
    <property type="component" value="Unassembled WGS sequence"/>
</dbReference>
<organism evidence="2 3">
    <name type="scientific">Ficus carica</name>
    <name type="common">Common fig</name>
    <dbReference type="NCBI Taxonomy" id="3494"/>
    <lineage>
        <taxon>Eukaryota</taxon>
        <taxon>Viridiplantae</taxon>
        <taxon>Streptophyta</taxon>
        <taxon>Embryophyta</taxon>
        <taxon>Tracheophyta</taxon>
        <taxon>Spermatophyta</taxon>
        <taxon>Magnoliopsida</taxon>
        <taxon>eudicotyledons</taxon>
        <taxon>Gunneridae</taxon>
        <taxon>Pentapetalae</taxon>
        <taxon>rosids</taxon>
        <taxon>fabids</taxon>
        <taxon>Rosales</taxon>
        <taxon>Moraceae</taxon>
        <taxon>Ficeae</taxon>
        <taxon>Ficus</taxon>
    </lineage>
</organism>